<dbReference type="PROSITE" id="PS50975">
    <property type="entry name" value="ATP_GRASP"/>
    <property type="match status" value="1"/>
</dbReference>
<dbReference type="InterPro" id="IPR011761">
    <property type="entry name" value="ATP-grasp"/>
</dbReference>
<comment type="subunit">
    <text evidence="6">Heterotetramer of two alpha and two beta subunits.</text>
</comment>
<dbReference type="SUPFAM" id="SSF52210">
    <property type="entry name" value="Succinyl-CoA synthetase domains"/>
    <property type="match status" value="1"/>
</dbReference>
<dbReference type="GO" id="GO:0004776">
    <property type="term" value="F:succinate-CoA ligase (GDP-forming) activity"/>
    <property type="evidence" value="ECO:0007669"/>
    <property type="project" value="RHEA"/>
</dbReference>
<gene>
    <name evidence="6 9" type="primary">sucC</name>
    <name evidence="9" type="ORF">E6G98_09070</name>
</gene>
<dbReference type="InterPro" id="IPR005811">
    <property type="entry name" value="SUCC_ACL_C"/>
</dbReference>
<keyword evidence="6 7" id="KW-0067">ATP-binding</keyword>
<organism evidence="9 10">
    <name type="scientific">Candidatus Segetimicrobium genomatis</name>
    <dbReference type="NCBI Taxonomy" id="2569760"/>
    <lineage>
        <taxon>Bacteria</taxon>
        <taxon>Bacillati</taxon>
        <taxon>Candidatus Sysuimicrobiota</taxon>
        <taxon>Candidatus Sysuimicrobiia</taxon>
        <taxon>Candidatus Sysuimicrobiales</taxon>
        <taxon>Candidatus Segetimicrobiaceae</taxon>
        <taxon>Candidatus Segetimicrobium</taxon>
    </lineage>
</organism>
<dbReference type="GO" id="GO:0006099">
    <property type="term" value="P:tricarboxylic acid cycle"/>
    <property type="evidence" value="ECO:0007669"/>
    <property type="project" value="UniProtKB-UniRule"/>
</dbReference>
<evidence type="ECO:0000313" key="10">
    <source>
        <dbReference type="Proteomes" id="UP000315217"/>
    </source>
</evidence>
<dbReference type="PIRSF" id="PIRSF001554">
    <property type="entry name" value="SucCS_beta"/>
    <property type="match status" value="1"/>
</dbReference>
<feature type="binding site" evidence="6">
    <location>
        <begin position="316"/>
        <end position="318"/>
    </location>
    <ligand>
        <name>substrate</name>
        <note>ligand shared with subunit alpha</note>
    </ligand>
</feature>
<dbReference type="Pfam" id="PF08442">
    <property type="entry name" value="ATP-grasp_2"/>
    <property type="match status" value="1"/>
</dbReference>
<comment type="function">
    <text evidence="6">Succinyl-CoA synthetase functions in the citric acid cycle (TCA), coupling the hydrolysis of succinyl-CoA to the synthesis of either ATP or GTP and thus represents the only step of substrate-level phosphorylation in the TCA. The beta subunit provides nucleotide specificity of the enzyme and binds the substrate succinate, while the binding sites for coenzyme A and phosphate are found in the alpha subunit.</text>
</comment>
<comment type="caution">
    <text evidence="6">Lacks conserved residue(s) required for the propagation of feature annotation.</text>
</comment>
<feature type="domain" description="ATP-grasp" evidence="8">
    <location>
        <begin position="9"/>
        <end position="216"/>
    </location>
</feature>
<feature type="binding site" evidence="6">
    <location>
        <position position="92"/>
    </location>
    <ligand>
        <name>ATP</name>
        <dbReference type="ChEBI" id="CHEBI:30616"/>
    </ligand>
</feature>
<dbReference type="GO" id="GO:0005524">
    <property type="term" value="F:ATP binding"/>
    <property type="evidence" value="ECO:0007669"/>
    <property type="project" value="UniProtKB-UniRule"/>
</dbReference>
<dbReference type="Pfam" id="PF00549">
    <property type="entry name" value="Ligase_CoA"/>
    <property type="match status" value="1"/>
</dbReference>
<dbReference type="GO" id="GO:0004775">
    <property type="term" value="F:succinate-CoA ligase (ADP-forming) activity"/>
    <property type="evidence" value="ECO:0007669"/>
    <property type="project" value="UniProtKB-UniRule"/>
</dbReference>
<feature type="binding site" evidence="6">
    <location>
        <position position="43"/>
    </location>
    <ligand>
        <name>ATP</name>
        <dbReference type="ChEBI" id="CHEBI:30616"/>
    </ligand>
</feature>
<dbReference type="GO" id="GO:0000287">
    <property type="term" value="F:magnesium ion binding"/>
    <property type="evidence" value="ECO:0007669"/>
    <property type="project" value="UniProtKB-UniRule"/>
</dbReference>
<comment type="similarity">
    <text evidence="1 6">Belongs to the succinate/malate CoA ligase beta subunit family.</text>
</comment>
<feature type="binding site" evidence="6">
    <location>
        <position position="189"/>
    </location>
    <ligand>
        <name>Mg(2+)</name>
        <dbReference type="ChEBI" id="CHEBI:18420"/>
    </ligand>
</feature>
<dbReference type="NCBIfam" id="NF001913">
    <property type="entry name" value="PRK00696.1"/>
    <property type="match status" value="1"/>
</dbReference>
<dbReference type="SUPFAM" id="SSF56059">
    <property type="entry name" value="Glutathione synthetase ATP-binding domain-like"/>
    <property type="match status" value="1"/>
</dbReference>
<dbReference type="HAMAP" id="MF_00558">
    <property type="entry name" value="Succ_CoA_beta"/>
    <property type="match status" value="1"/>
</dbReference>
<dbReference type="AlphaFoldDB" id="A0A537LPK7"/>
<dbReference type="EC" id="6.2.1.5" evidence="6"/>
<dbReference type="NCBIfam" id="TIGR01016">
    <property type="entry name" value="sucCoAbeta"/>
    <property type="match status" value="1"/>
</dbReference>
<dbReference type="GO" id="GO:0042709">
    <property type="term" value="C:succinate-CoA ligase complex"/>
    <property type="evidence" value="ECO:0007669"/>
    <property type="project" value="TreeGrafter"/>
</dbReference>
<comment type="catalytic activity">
    <reaction evidence="6">
        <text>succinate + ATP + CoA = succinyl-CoA + ADP + phosphate</text>
        <dbReference type="Rhea" id="RHEA:17661"/>
        <dbReference type="ChEBI" id="CHEBI:30031"/>
        <dbReference type="ChEBI" id="CHEBI:30616"/>
        <dbReference type="ChEBI" id="CHEBI:43474"/>
        <dbReference type="ChEBI" id="CHEBI:57287"/>
        <dbReference type="ChEBI" id="CHEBI:57292"/>
        <dbReference type="ChEBI" id="CHEBI:456216"/>
        <dbReference type="EC" id="6.2.1.5"/>
    </reaction>
</comment>
<dbReference type="EMBL" id="VBAI01000155">
    <property type="protein sequence ID" value="TMJ09627.1"/>
    <property type="molecule type" value="Genomic_DNA"/>
</dbReference>
<dbReference type="Gene3D" id="3.30.470.20">
    <property type="entry name" value="ATP-grasp fold, B domain"/>
    <property type="match status" value="1"/>
</dbReference>
<comment type="cofactor">
    <cofactor evidence="6">
        <name>Mg(2+)</name>
        <dbReference type="ChEBI" id="CHEBI:18420"/>
    </cofactor>
    <text evidence="6">Binds 1 Mg(2+) ion per subunit.</text>
</comment>
<feature type="binding site" evidence="6">
    <location>
        <begin position="50"/>
        <end position="52"/>
    </location>
    <ligand>
        <name>ATP</name>
        <dbReference type="ChEBI" id="CHEBI:30616"/>
    </ligand>
</feature>
<evidence type="ECO:0000256" key="5">
    <source>
        <dbReference type="ARBA" id="ARBA00022842"/>
    </source>
</evidence>
<feature type="binding site" evidence="6">
    <location>
        <position position="211"/>
    </location>
    <ligand>
        <name>Mg(2+)</name>
        <dbReference type="ChEBI" id="CHEBI:18420"/>
    </ligand>
</feature>
<comment type="pathway">
    <text evidence="6">Carbohydrate metabolism; tricarboxylic acid cycle; succinate from succinyl-CoA (ligase route): step 1/1.</text>
</comment>
<evidence type="ECO:0000256" key="6">
    <source>
        <dbReference type="HAMAP-Rule" id="MF_00558"/>
    </source>
</evidence>
<dbReference type="InterPro" id="IPR013650">
    <property type="entry name" value="ATP-grasp_succ-CoA_synth-type"/>
</dbReference>
<keyword evidence="5 6" id="KW-0460">Magnesium</keyword>
<dbReference type="InterPro" id="IPR005809">
    <property type="entry name" value="Succ_CoA_ligase-like_bsu"/>
</dbReference>
<comment type="catalytic activity">
    <reaction evidence="6">
        <text>GTP + succinate + CoA = succinyl-CoA + GDP + phosphate</text>
        <dbReference type="Rhea" id="RHEA:22120"/>
        <dbReference type="ChEBI" id="CHEBI:30031"/>
        <dbReference type="ChEBI" id="CHEBI:37565"/>
        <dbReference type="ChEBI" id="CHEBI:43474"/>
        <dbReference type="ChEBI" id="CHEBI:57287"/>
        <dbReference type="ChEBI" id="CHEBI:57292"/>
        <dbReference type="ChEBI" id="CHEBI:58189"/>
    </reaction>
</comment>
<evidence type="ECO:0000256" key="2">
    <source>
        <dbReference type="ARBA" id="ARBA00022598"/>
    </source>
</evidence>
<dbReference type="FunFam" id="3.30.470.20:FF:000002">
    <property type="entry name" value="Succinate--CoA ligase [ADP-forming] subunit beta"/>
    <property type="match status" value="1"/>
</dbReference>
<evidence type="ECO:0000313" key="9">
    <source>
        <dbReference type="EMBL" id="TMJ09627.1"/>
    </source>
</evidence>
<evidence type="ECO:0000256" key="4">
    <source>
        <dbReference type="ARBA" id="ARBA00022741"/>
    </source>
</evidence>
<feature type="binding site" evidence="6">
    <location>
        <position position="259"/>
    </location>
    <ligand>
        <name>substrate</name>
        <note>ligand shared with subunit alpha</note>
    </ligand>
</feature>
<dbReference type="Gene3D" id="3.40.50.261">
    <property type="entry name" value="Succinyl-CoA synthetase domains"/>
    <property type="match status" value="1"/>
</dbReference>
<dbReference type="Proteomes" id="UP000315217">
    <property type="component" value="Unassembled WGS sequence"/>
</dbReference>
<name>A0A537LPK7_9BACT</name>
<evidence type="ECO:0000256" key="1">
    <source>
        <dbReference type="ARBA" id="ARBA00009182"/>
    </source>
</evidence>
<keyword evidence="4 6" id="KW-0547">Nucleotide-binding</keyword>
<dbReference type="InterPro" id="IPR013815">
    <property type="entry name" value="ATP_grasp_subdomain_1"/>
</dbReference>
<proteinExistence type="inferred from homology"/>
<feature type="binding site" evidence="6">
    <location>
        <position position="97"/>
    </location>
    <ligand>
        <name>ATP</name>
        <dbReference type="ChEBI" id="CHEBI:30616"/>
    </ligand>
</feature>
<dbReference type="PANTHER" id="PTHR11815:SF10">
    <property type="entry name" value="SUCCINATE--COA LIGASE [GDP-FORMING] SUBUNIT BETA, MITOCHONDRIAL"/>
    <property type="match status" value="1"/>
</dbReference>
<evidence type="ECO:0000256" key="3">
    <source>
        <dbReference type="ARBA" id="ARBA00022723"/>
    </source>
</evidence>
<dbReference type="PANTHER" id="PTHR11815">
    <property type="entry name" value="SUCCINYL-COA SYNTHETASE BETA CHAIN"/>
    <property type="match status" value="1"/>
</dbReference>
<keyword evidence="2 6" id="KW-0436">Ligase</keyword>
<dbReference type="GO" id="GO:0006104">
    <property type="term" value="P:succinyl-CoA metabolic process"/>
    <property type="evidence" value="ECO:0007669"/>
    <property type="project" value="TreeGrafter"/>
</dbReference>
<reference evidence="9 10" key="1">
    <citation type="journal article" date="2019" name="Nat. Microbiol.">
        <title>Mediterranean grassland soil C-N compound turnover is dependent on rainfall and depth, and is mediated by genomically divergent microorganisms.</title>
        <authorList>
            <person name="Diamond S."/>
            <person name="Andeer P.F."/>
            <person name="Li Z."/>
            <person name="Crits-Christoph A."/>
            <person name="Burstein D."/>
            <person name="Anantharaman K."/>
            <person name="Lane K.R."/>
            <person name="Thomas B.C."/>
            <person name="Pan C."/>
            <person name="Northen T.R."/>
            <person name="Banfield J.F."/>
        </authorList>
    </citation>
    <scope>NUCLEOTIDE SEQUENCE [LARGE SCALE GENOMIC DNA]</scope>
    <source>
        <strain evidence="9">NP_1</strain>
    </source>
</reference>
<comment type="caution">
    <text evidence="9">The sequence shown here is derived from an EMBL/GenBank/DDBJ whole genome shotgun (WGS) entry which is preliminary data.</text>
</comment>
<sequence length="378" mass="40186">MKLHEYQAKELFARYAIPVQNGVVIERPQQVEGIALTYPLVLKAQVLVGGRGKAGGIKLASTPDEAKRHAAAILGMQIKGEKVRRLVVAEAAEIGAEYYLAFTIDRPARRMGVIASAAGGIDIEEVARSTPDKIARGTVDPFFGFHPYQARQLGRRLGLGGSLLSDFVAVATALYRVCVSEDAELVEVNPLAVVTGRPFDAAGGPRLLAVDAKVILDDNAVYRHSGLPKNEELTELEAAARAEGLSYVELDGDLAIIGNGAGLVMATLDMVAHFGGRPANFLDVGGGATTENMKQAIEIVVRKPGVRGLLINIFGGITRCDDIARGIVDARSPVDMVVRLTGTNEDEGRRILESAGIHAYVDPQEAARRVVALVAHGA</sequence>
<keyword evidence="3 6" id="KW-0479">Metal-binding</keyword>
<evidence type="ECO:0000256" key="7">
    <source>
        <dbReference type="PROSITE-ProRule" id="PRU00409"/>
    </source>
</evidence>
<keyword evidence="6" id="KW-0816">Tricarboxylic acid cycle</keyword>
<evidence type="ECO:0000259" key="8">
    <source>
        <dbReference type="PROSITE" id="PS50975"/>
    </source>
</evidence>
<dbReference type="UniPathway" id="UPA00223">
    <property type="reaction ID" value="UER00999"/>
</dbReference>
<dbReference type="InterPro" id="IPR016102">
    <property type="entry name" value="Succinyl-CoA_synth-like"/>
</dbReference>
<accession>A0A537LPK7</accession>
<protein>
    <recommendedName>
        <fullName evidence="6">Succinate--CoA ligase [ADP-forming] subunit beta</fullName>
        <ecNumber evidence="6">6.2.1.5</ecNumber>
    </recommendedName>
    <alternativeName>
        <fullName evidence="6">Succinyl-CoA synthetase subunit beta</fullName>
        <shortName evidence="6">SCS-beta</shortName>
    </alternativeName>
</protein>
<dbReference type="Gene3D" id="3.30.1490.20">
    <property type="entry name" value="ATP-grasp fold, A domain"/>
    <property type="match status" value="1"/>
</dbReference>